<dbReference type="SMART" id="SM00990">
    <property type="entry name" value="VRR_NUC"/>
    <property type="match status" value="1"/>
</dbReference>
<gene>
    <name evidence="5" type="ORF">ABGF40_05450</name>
</gene>
<dbReference type="EMBL" id="JBFNFH010000012">
    <property type="protein sequence ID" value="MFM1525116.1"/>
    <property type="molecule type" value="Genomic_DNA"/>
</dbReference>
<dbReference type="Gene3D" id="3.40.1350.10">
    <property type="match status" value="1"/>
</dbReference>
<evidence type="ECO:0000313" key="6">
    <source>
        <dbReference type="Proteomes" id="UP001629536"/>
    </source>
</evidence>
<reference evidence="5 6" key="1">
    <citation type="journal article" date="2024" name="Front. Microbiol.">
        <title>Pangenomic and biochemical analyses of Helcococcus ovis reveal widespread tetracycline resistance and a novel bacterial species, Helcococcus bovis.</title>
        <authorList>
            <person name="Cunha F."/>
            <person name="Zhai Y."/>
            <person name="Casaro S."/>
            <person name="Jones K.L."/>
            <person name="Hernandez M."/>
            <person name="Bisinotto R.S."/>
            <person name="Kariyawasam S."/>
            <person name="Brown M.B."/>
            <person name="Phillips A."/>
            <person name="Jeong K.C."/>
            <person name="Galvao K.N."/>
        </authorList>
    </citation>
    <scope>NUCLEOTIDE SEQUENCE [LARGE SCALE GENOMIC DNA]</scope>
    <source>
        <strain evidence="5 6">KG197</strain>
    </source>
</reference>
<keyword evidence="3" id="KW-0378">Hydrolase</keyword>
<name>A0ABW9F834_9FIRM</name>
<keyword evidence="6" id="KW-1185">Reference proteome</keyword>
<dbReference type="InterPro" id="IPR014883">
    <property type="entry name" value="VRR_NUC"/>
</dbReference>
<organism evidence="5 6">
    <name type="scientific">Helcococcus bovis</name>
    <dbReference type="NCBI Taxonomy" id="3153252"/>
    <lineage>
        <taxon>Bacteria</taxon>
        <taxon>Bacillati</taxon>
        <taxon>Bacillota</taxon>
        <taxon>Tissierellia</taxon>
        <taxon>Tissierellales</taxon>
        <taxon>Peptoniphilaceae</taxon>
        <taxon>Helcococcus</taxon>
    </lineage>
</organism>
<evidence type="ECO:0000256" key="3">
    <source>
        <dbReference type="ARBA" id="ARBA00022801"/>
    </source>
</evidence>
<protein>
    <submittedName>
        <fullName evidence="5">VRR-NUC domain-containing protein</fullName>
    </submittedName>
</protein>
<dbReference type="Proteomes" id="UP001629536">
    <property type="component" value="Unassembled WGS sequence"/>
</dbReference>
<dbReference type="Pfam" id="PF08774">
    <property type="entry name" value="VRR_NUC"/>
    <property type="match status" value="1"/>
</dbReference>
<comment type="cofactor">
    <cofactor evidence="1">
        <name>Mg(2+)</name>
        <dbReference type="ChEBI" id="CHEBI:18420"/>
    </cofactor>
</comment>
<comment type="caution">
    <text evidence="5">The sequence shown here is derived from an EMBL/GenBank/DDBJ whole genome shotgun (WGS) entry which is preliminary data.</text>
</comment>
<evidence type="ECO:0000259" key="4">
    <source>
        <dbReference type="SMART" id="SM00990"/>
    </source>
</evidence>
<proteinExistence type="predicted"/>
<dbReference type="RefSeq" id="WP_027972804.1">
    <property type="nucleotide sequence ID" value="NZ_JBFNFH010000012.1"/>
</dbReference>
<evidence type="ECO:0000313" key="5">
    <source>
        <dbReference type="EMBL" id="MFM1525116.1"/>
    </source>
</evidence>
<feature type="domain" description="VRR-NUC" evidence="4">
    <location>
        <begin position="1"/>
        <end position="81"/>
    </location>
</feature>
<keyword evidence="2" id="KW-0540">Nuclease</keyword>
<dbReference type="InterPro" id="IPR011856">
    <property type="entry name" value="tRNA_endonuc-like_dom_sf"/>
</dbReference>
<evidence type="ECO:0000256" key="2">
    <source>
        <dbReference type="ARBA" id="ARBA00022722"/>
    </source>
</evidence>
<accession>A0ABW9F834</accession>
<evidence type="ECO:0000256" key="1">
    <source>
        <dbReference type="ARBA" id="ARBA00001946"/>
    </source>
</evidence>
<sequence length="92" mass="10647">MLEKEIERQLVKSVKAKNGLCLKFNCLSMNGVPDRIILMPFGKFCFVEVKAPGKKLRPLQMKRKKQFESLGFDVYVIDDITRIDELVERLTA</sequence>